<reference evidence="2 3" key="1">
    <citation type="submission" date="2024-03" db="EMBL/GenBank/DDBJ databases">
        <title>Human intestinal bacterial collection.</title>
        <authorList>
            <person name="Pauvert C."/>
            <person name="Hitch T.C.A."/>
            <person name="Clavel T."/>
        </authorList>
    </citation>
    <scope>NUCLEOTIDE SEQUENCE [LARGE SCALE GENOMIC DNA]</scope>
    <source>
        <strain evidence="2 3">CLA-AP-H34</strain>
    </source>
</reference>
<keyword evidence="3" id="KW-1185">Reference proteome</keyword>
<dbReference type="PANTHER" id="PTHR34989:SF1">
    <property type="entry name" value="PROTEIN HDED"/>
    <property type="match status" value="1"/>
</dbReference>
<feature type="transmembrane region" description="Helical" evidence="1">
    <location>
        <begin position="34"/>
        <end position="58"/>
    </location>
</feature>
<dbReference type="Pfam" id="PF03729">
    <property type="entry name" value="DUF308"/>
    <property type="match status" value="2"/>
</dbReference>
<gene>
    <name evidence="2" type="ORF">WMO45_01885</name>
</gene>
<keyword evidence="1" id="KW-1133">Transmembrane helix</keyword>
<feature type="transmembrane region" description="Helical" evidence="1">
    <location>
        <begin position="65"/>
        <end position="85"/>
    </location>
</feature>
<feature type="transmembrane region" description="Helical" evidence="1">
    <location>
        <begin position="152"/>
        <end position="172"/>
    </location>
</feature>
<dbReference type="PANTHER" id="PTHR34989">
    <property type="entry name" value="PROTEIN HDED"/>
    <property type="match status" value="1"/>
</dbReference>
<name>A0ABV1EPQ0_9FIRM</name>
<feature type="transmembrane region" description="Helical" evidence="1">
    <location>
        <begin position="12"/>
        <end position="28"/>
    </location>
</feature>
<keyword evidence="1" id="KW-0472">Membrane</keyword>
<comment type="caution">
    <text evidence="2">The sequence shown here is derived from an EMBL/GenBank/DDBJ whole genome shotgun (WGS) entry which is preliminary data.</text>
</comment>
<evidence type="ECO:0000256" key="1">
    <source>
        <dbReference type="SAM" id="Phobius"/>
    </source>
</evidence>
<sequence length="193" mass="21659">MKEFLRNMKISFILAAILYIVLGLFLLLWPDTSITVICLFFGTILLIYGLVTVISFFLRDSRQGNFVLELFLGIVAAAIGLLFLIRPAVAASVLPMIVGLFVLVDGLINLKRAIELRGLFYQRWTIPLVLSLCSVALGLIVVFRPFLAAEALAMLIGAVLIFEGVSDLWTIFKVSHWTKEYRKLHPVDPIDFE</sequence>
<dbReference type="RefSeq" id="WP_349138955.1">
    <property type="nucleotide sequence ID" value="NZ_JBBMFT010000001.1"/>
</dbReference>
<feature type="transmembrane region" description="Helical" evidence="1">
    <location>
        <begin position="91"/>
        <end position="108"/>
    </location>
</feature>
<organism evidence="2 3">
    <name type="scientific">Flavonifractor hominis</name>
    <dbReference type="NCBI Taxonomy" id="3133178"/>
    <lineage>
        <taxon>Bacteria</taxon>
        <taxon>Bacillati</taxon>
        <taxon>Bacillota</taxon>
        <taxon>Clostridia</taxon>
        <taxon>Eubacteriales</taxon>
        <taxon>Oscillospiraceae</taxon>
        <taxon>Flavonifractor</taxon>
    </lineage>
</organism>
<dbReference type="InterPro" id="IPR052712">
    <property type="entry name" value="Acid_resist_chaperone_HdeD"/>
</dbReference>
<evidence type="ECO:0000313" key="2">
    <source>
        <dbReference type="EMBL" id="MEQ2455258.1"/>
    </source>
</evidence>
<keyword evidence="1" id="KW-0812">Transmembrane</keyword>
<proteinExistence type="predicted"/>
<feature type="transmembrane region" description="Helical" evidence="1">
    <location>
        <begin position="128"/>
        <end position="146"/>
    </location>
</feature>
<evidence type="ECO:0000313" key="3">
    <source>
        <dbReference type="Proteomes" id="UP001440599"/>
    </source>
</evidence>
<accession>A0ABV1EPQ0</accession>
<dbReference type="Proteomes" id="UP001440599">
    <property type="component" value="Unassembled WGS sequence"/>
</dbReference>
<dbReference type="InterPro" id="IPR005325">
    <property type="entry name" value="DUF308_memb"/>
</dbReference>
<dbReference type="EMBL" id="JBBMFT010000001">
    <property type="protein sequence ID" value="MEQ2455258.1"/>
    <property type="molecule type" value="Genomic_DNA"/>
</dbReference>
<protein>
    <submittedName>
        <fullName evidence="2">DUF308 domain-containing protein</fullName>
    </submittedName>
</protein>